<dbReference type="Gene3D" id="3.30.1330.40">
    <property type="entry name" value="RutC-like"/>
    <property type="match status" value="1"/>
</dbReference>
<dbReference type="InterPro" id="IPR013813">
    <property type="entry name" value="Endoribo_LPSP/chorism_mut-like"/>
</dbReference>
<dbReference type="PANTHER" id="PTHR43760:SF1">
    <property type="entry name" value="ENDORIBONUCLEASE L-PSP_CHORISMATE MUTASE-LIKE DOMAIN-CONTAINING PROTEIN"/>
    <property type="match status" value="1"/>
</dbReference>
<evidence type="ECO:0000313" key="3">
    <source>
        <dbReference type="Proteomes" id="UP000217005"/>
    </source>
</evidence>
<evidence type="ECO:0000313" key="2">
    <source>
        <dbReference type="EMBL" id="OZI32670.1"/>
    </source>
</evidence>
<accession>A0A261S7B4</accession>
<gene>
    <name evidence="2" type="ORF">CEG14_17330</name>
</gene>
<dbReference type="Pfam" id="PF14588">
    <property type="entry name" value="YjgF_endoribonc"/>
    <property type="match status" value="1"/>
</dbReference>
<proteinExistence type="predicted"/>
<feature type="domain" description="Endoribonuclease L-PSP/chorismate mutase-like" evidence="1">
    <location>
        <begin position="8"/>
        <end position="154"/>
    </location>
</feature>
<reference evidence="2 3" key="1">
    <citation type="submission" date="2017-05" db="EMBL/GenBank/DDBJ databases">
        <title>Complete and WGS of Bordetella genogroups.</title>
        <authorList>
            <person name="Spilker T."/>
            <person name="LiPuma J."/>
        </authorList>
    </citation>
    <scope>NUCLEOTIDE SEQUENCE [LARGE SCALE GENOMIC DNA]</scope>
    <source>
        <strain evidence="2 3">AU17610</strain>
    </source>
</reference>
<evidence type="ECO:0000259" key="1">
    <source>
        <dbReference type="Pfam" id="PF14588"/>
    </source>
</evidence>
<sequence length="162" mass="17878">MNTPVSPETRLAALSLQLPPLAPPLGHYLPWTIVGDTFMTSGQFPWLGGDLQYRGRLGRELDHAQGYAACRLAALNAIAQLKDAVGDLWRVRQIYRLEGVLNVVDGYTRHPEALDGASDLIAAVFAERGRHTRMIWTNPVMPLDSVCLVYLFAQIDPAPEAQ</sequence>
<dbReference type="AlphaFoldDB" id="A0A261S7B4"/>
<name>A0A261S7B4_9BORD</name>
<comment type="caution">
    <text evidence="2">The sequence shown here is derived from an EMBL/GenBank/DDBJ whole genome shotgun (WGS) entry which is preliminary data.</text>
</comment>
<dbReference type="Proteomes" id="UP000217005">
    <property type="component" value="Unassembled WGS sequence"/>
</dbReference>
<organism evidence="2 3">
    <name type="scientific">Bordetella genomosp. 1</name>
    <dbReference type="NCBI Taxonomy" id="1395607"/>
    <lineage>
        <taxon>Bacteria</taxon>
        <taxon>Pseudomonadati</taxon>
        <taxon>Pseudomonadota</taxon>
        <taxon>Betaproteobacteria</taxon>
        <taxon>Burkholderiales</taxon>
        <taxon>Alcaligenaceae</taxon>
        <taxon>Bordetella</taxon>
    </lineage>
</organism>
<dbReference type="RefSeq" id="WP_094827669.1">
    <property type="nucleotide sequence ID" value="NZ_NEVL01000004.1"/>
</dbReference>
<dbReference type="OrthoDB" id="8587942at2"/>
<dbReference type="SUPFAM" id="SSF55298">
    <property type="entry name" value="YjgF-like"/>
    <property type="match status" value="1"/>
</dbReference>
<dbReference type="EMBL" id="NEVL01000004">
    <property type="protein sequence ID" value="OZI32670.1"/>
    <property type="molecule type" value="Genomic_DNA"/>
</dbReference>
<protein>
    <recommendedName>
        <fullName evidence="1">Endoribonuclease L-PSP/chorismate mutase-like domain-containing protein</fullName>
    </recommendedName>
</protein>
<dbReference type="InterPro" id="IPR035959">
    <property type="entry name" value="RutC-like_sf"/>
</dbReference>
<dbReference type="PANTHER" id="PTHR43760">
    <property type="entry name" value="ENDORIBONUCLEASE-RELATED"/>
    <property type="match status" value="1"/>
</dbReference>
<dbReference type="CDD" id="cd02199">
    <property type="entry name" value="YjgF_YER057c_UK114_like_1"/>
    <property type="match status" value="1"/>
</dbReference>